<dbReference type="PATRIC" id="fig|1392.242.peg.5565"/>
<proteinExistence type="predicted"/>
<protein>
    <submittedName>
        <fullName evidence="1">Uncharacterized protein</fullName>
    </submittedName>
</protein>
<evidence type="ECO:0000313" key="1">
    <source>
        <dbReference type="EMBL" id="KLV18243.1"/>
    </source>
</evidence>
<dbReference type="RefSeq" id="WP_047956601.1">
    <property type="nucleotide sequence ID" value="NZ_LDPG01000007.1"/>
</dbReference>
<dbReference type="AlphaFoldDB" id="A0A0J1HX46"/>
<organism evidence="1 2">
    <name type="scientific">Bacillus anthracis</name>
    <name type="common">anthrax bacterium</name>
    <dbReference type="NCBI Taxonomy" id="1392"/>
    <lineage>
        <taxon>Bacteria</taxon>
        <taxon>Bacillati</taxon>
        <taxon>Bacillota</taxon>
        <taxon>Bacilli</taxon>
        <taxon>Bacillales</taxon>
        <taxon>Bacillaceae</taxon>
        <taxon>Bacillus</taxon>
        <taxon>Bacillus cereus group</taxon>
    </lineage>
</organism>
<name>A0A0J1HX46_BACAN</name>
<dbReference type="EMBL" id="LDPG01000007">
    <property type="protein sequence ID" value="KLV18243.1"/>
    <property type="molecule type" value="Genomic_DNA"/>
</dbReference>
<dbReference type="Proteomes" id="UP000035904">
    <property type="component" value="Unassembled WGS sequence"/>
</dbReference>
<comment type="caution">
    <text evidence="1">The sequence shown here is derived from an EMBL/GenBank/DDBJ whole genome shotgun (WGS) entry which is preliminary data.</text>
</comment>
<gene>
    <name evidence="1" type="ORF">ABW01_12725</name>
</gene>
<evidence type="ECO:0000313" key="2">
    <source>
        <dbReference type="Proteomes" id="UP000035904"/>
    </source>
</evidence>
<reference evidence="1 2" key="1">
    <citation type="submission" date="2015-05" db="EMBL/GenBank/DDBJ databases">
        <title>Whole genome sequence and identification of bacterial endophytes from Costus igneus.</title>
        <authorList>
            <person name="Lee Y.P."/>
            <person name="Gan H.M."/>
            <person name="Eng W."/>
            <person name="Wheatley M.S."/>
            <person name="Caraballo A."/>
            <person name="Polter S."/>
            <person name="Savka M.A."/>
            <person name="Hudson A.O."/>
        </authorList>
    </citation>
    <scope>NUCLEOTIDE SEQUENCE [LARGE SCALE GENOMIC DNA]</scope>
    <source>
        <strain evidence="1 2">RIT375</strain>
    </source>
</reference>
<accession>A0A0J1HX46</accession>
<sequence length="388" mass="45971">MEELQCYEDFIKKIAHIKEWDKQDLLTFLLKEFTTESENTNKVIGIRAKLLTTEERGYILKKHPHLKVPFSFLEDENQLAAIAIYLDILHESDKYFYPLSFEKYNETQPIFQAEPKLLDYIRKSQTGKLDHELLQLKAIDFKPIPHHPNYRTCKLNNSFLQTSRYLDSRIPRYLIDKYGTEKIHIRLEPYYINNHRPKFNLTEEFLQPPNPKWLKDLKMHHNQKEGCQIFVPELTPSDLQGDSKKIKQFNEYHKLKLRKLETIANMRNENGKKHFSMSLEELSEEKNEILIGRMIHLDALDSYDTPFDEIKLNHLDLAINVYTDTKKVERLDCSLSEGGVVTSASYRTHLIRIDDIMFSELIHIASLFFKSETMVDEWISTQFKLVKN</sequence>